<feature type="domain" description="Glycosyl transferase CAP10" evidence="2">
    <location>
        <begin position="189"/>
        <end position="423"/>
    </location>
</feature>
<accession>A0A6A6XNB0</accession>
<dbReference type="InterPro" id="IPR006598">
    <property type="entry name" value="CAP10"/>
</dbReference>
<reference evidence="3" key="1">
    <citation type="journal article" date="2020" name="Stud. Mycol.">
        <title>101 Dothideomycetes genomes: a test case for predicting lifestyles and emergence of pathogens.</title>
        <authorList>
            <person name="Haridas S."/>
            <person name="Albert R."/>
            <person name="Binder M."/>
            <person name="Bloem J."/>
            <person name="Labutti K."/>
            <person name="Salamov A."/>
            <person name="Andreopoulos B."/>
            <person name="Baker S."/>
            <person name="Barry K."/>
            <person name="Bills G."/>
            <person name="Bluhm B."/>
            <person name="Cannon C."/>
            <person name="Castanera R."/>
            <person name="Culley D."/>
            <person name="Daum C."/>
            <person name="Ezra D."/>
            <person name="Gonzalez J."/>
            <person name="Henrissat B."/>
            <person name="Kuo A."/>
            <person name="Liang C."/>
            <person name="Lipzen A."/>
            <person name="Lutzoni F."/>
            <person name="Magnuson J."/>
            <person name="Mondo S."/>
            <person name="Nolan M."/>
            <person name="Ohm R."/>
            <person name="Pangilinan J."/>
            <person name="Park H.-J."/>
            <person name="Ramirez L."/>
            <person name="Alfaro M."/>
            <person name="Sun H."/>
            <person name="Tritt A."/>
            <person name="Yoshinaga Y."/>
            <person name="Zwiers L.-H."/>
            <person name="Turgeon B."/>
            <person name="Goodwin S."/>
            <person name="Spatafora J."/>
            <person name="Crous P."/>
            <person name="Grigoriev I."/>
        </authorList>
    </citation>
    <scope>NUCLEOTIDE SEQUENCE</scope>
    <source>
        <strain evidence="3">CBS 109.77</strain>
    </source>
</reference>
<feature type="transmembrane region" description="Helical" evidence="1">
    <location>
        <begin position="12"/>
        <end position="33"/>
    </location>
</feature>
<name>A0A6A6XNB0_9PLEO</name>
<dbReference type="Pfam" id="PF05686">
    <property type="entry name" value="Glyco_transf_90"/>
    <property type="match status" value="1"/>
</dbReference>
<dbReference type="Proteomes" id="UP000799757">
    <property type="component" value="Unassembled WGS sequence"/>
</dbReference>
<keyword evidence="1" id="KW-1133">Transmembrane helix</keyword>
<sequence length="475" mass="53812">MMLRRRCGLLDFLTYFLSTACAVIFVLVCTILYGTRTQHPHLPAVVQGVLPAGRCLCEYSATFACDTCLDCAAAPPISGNATSDADDWVFSYRRDGSNYGLREDQCEAAFPGLFEDIARAKKHRQTKPNVSEQELSSFELTKGMVRAMIFNGELYILDTFLVDNVNREKAVSALATLHRALVSAPDHGSVPNIEFVFTVEDLPAQPQKPLWVLARRANDDDLWLIPDFGFWSWDMEQLGALSEVAAEAIQRESVEPWDQKQEKLVWRGKLNFAPKLRRALLDAARGKSWSDVGQVRWGDPDFKAHFVGPVDQCNYMFIAHAEGRSYSGSLKYRQLCRSVVVSHKLQWIQHHHYLMKSDGPNQNFVEVERDFSDLAAAMDDLITHPEKAKRIADNNVQVFRERYLTGAAEACYWRALFKAWKEVSFEPVLYNGVEAGEKHARAQKRGVRYETFMLYEPLRQMDFPASAKMAASSSS</sequence>
<dbReference type="PANTHER" id="PTHR12203">
    <property type="entry name" value="KDEL LYS-ASP-GLU-LEU CONTAINING - RELATED"/>
    <property type="match status" value="1"/>
</dbReference>
<gene>
    <name evidence="3" type="ORF">K505DRAFT_322334</name>
</gene>
<evidence type="ECO:0000256" key="1">
    <source>
        <dbReference type="SAM" id="Phobius"/>
    </source>
</evidence>
<dbReference type="AlphaFoldDB" id="A0A6A6XNB0"/>
<keyword evidence="1" id="KW-0472">Membrane</keyword>
<dbReference type="SMART" id="SM00672">
    <property type="entry name" value="CAP10"/>
    <property type="match status" value="1"/>
</dbReference>
<dbReference type="EMBL" id="MU001799">
    <property type="protein sequence ID" value="KAF2797724.1"/>
    <property type="molecule type" value="Genomic_DNA"/>
</dbReference>
<dbReference type="InterPro" id="IPR051091">
    <property type="entry name" value="O-Glucosyltr/Glycosyltrsf_90"/>
</dbReference>
<proteinExistence type="predicted"/>
<dbReference type="OrthoDB" id="202415at2759"/>
<dbReference type="PANTHER" id="PTHR12203:SF107">
    <property type="entry name" value="GLYCOSYL TRANSFERASE CAP10 DOMAIN-CONTAINING PROTEIN"/>
    <property type="match status" value="1"/>
</dbReference>
<keyword evidence="1" id="KW-0812">Transmembrane</keyword>
<keyword evidence="4" id="KW-1185">Reference proteome</keyword>
<evidence type="ECO:0000313" key="4">
    <source>
        <dbReference type="Proteomes" id="UP000799757"/>
    </source>
</evidence>
<evidence type="ECO:0000313" key="3">
    <source>
        <dbReference type="EMBL" id="KAF2797724.1"/>
    </source>
</evidence>
<evidence type="ECO:0000259" key="2">
    <source>
        <dbReference type="SMART" id="SM00672"/>
    </source>
</evidence>
<protein>
    <recommendedName>
        <fullName evidence="2">Glycosyl transferase CAP10 domain-containing protein</fullName>
    </recommendedName>
</protein>
<organism evidence="3 4">
    <name type="scientific">Melanomma pulvis-pyrius CBS 109.77</name>
    <dbReference type="NCBI Taxonomy" id="1314802"/>
    <lineage>
        <taxon>Eukaryota</taxon>
        <taxon>Fungi</taxon>
        <taxon>Dikarya</taxon>
        <taxon>Ascomycota</taxon>
        <taxon>Pezizomycotina</taxon>
        <taxon>Dothideomycetes</taxon>
        <taxon>Pleosporomycetidae</taxon>
        <taxon>Pleosporales</taxon>
        <taxon>Melanommataceae</taxon>
        <taxon>Melanomma</taxon>
    </lineage>
</organism>